<evidence type="ECO:0000256" key="1">
    <source>
        <dbReference type="SAM" id="Phobius"/>
    </source>
</evidence>
<proteinExistence type="predicted"/>
<accession>A0ABX2ZWI1</accession>
<keyword evidence="1" id="KW-1133">Transmembrane helix</keyword>
<evidence type="ECO:0000313" key="3">
    <source>
        <dbReference type="Proteomes" id="UP000094580"/>
    </source>
</evidence>
<gene>
    <name evidence="2" type="ORF">BED47_00890</name>
</gene>
<keyword evidence="3" id="KW-1185">Reference proteome</keyword>
<organism evidence="2 3">
    <name type="scientific">Gottfriedia luciferensis</name>
    <dbReference type="NCBI Taxonomy" id="178774"/>
    <lineage>
        <taxon>Bacteria</taxon>
        <taxon>Bacillati</taxon>
        <taxon>Bacillota</taxon>
        <taxon>Bacilli</taxon>
        <taxon>Bacillales</taxon>
        <taxon>Bacillaceae</taxon>
        <taxon>Gottfriedia</taxon>
    </lineage>
</organism>
<feature type="transmembrane region" description="Helical" evidence="1">
    <location>
        <begin position="146"/>
        <end position="163"/>
    </location>
</feature>
<evidence type="ECO:0000313" key="2">
    <source>
        <dbReference type="EMBL" id="ODG93757.1"/>
    </source>
</evidence>
<keyword evidence="1" id="KW-0472">Membrane</keyword>
<feature type="transmembrane region" description="Helical" evidence="1">
    <location>
        <begin position="46"/>
        <end position="66"/>
    </location>
</feature>
<dbReference type="Proteomes" id="UP000094580">
    <property type="component" value="Unassembled WGS sequence"/>
</dbReference>
<feature type="transmembrane region" description="Helical" evidence="1">
    <location>
        <begin position="96"/>
        <end position="116"/>
    </location>
</feature>
<reference evidence="2 3" key="1">
    <citation type="submission" date="2016-07" db="EMBL/GenBank/DDBJ databases">
        <authorList>
            <person name="Townsley L."/>
            <person name="Shank E.A."/>
        </authorList>
    </citation>
    <scope>NUCLEOTIDE SEQUENCE [LARGE SCALE GENOMIC DNA]</scope>
    <source>
        <strain evidence="2 3">CH01</strain>
    </source>
</reference>
<feature type="transmembrane region" description="Helical" evidence="1">
    <location>
        <begin position="122"/>
        <end position="139"/>
    </location>
</feature>
<dbReference type="RefSeq" id="WP_069031942.1">
    <property type="nucleotide sequence ID" value="NZ_MDKC01000001.1"/>
</dbReference>
<comment type="caution">
    <text evidence="2">The sequence shown here is derived from an EMBL/GenBank/DDBJ whole genome shotgun (WGS) entry which is preliminary data.</text>
</comment>
<sequence length="233" mass="27013">MKKIDPTIIIFIITLLGYALVTFFSLGYKDFYGLPSDLVEITISKIAITSVFTLMVISVGFIYNLYLHSNTSINKFIISPSVEQLKKIKNIYVNKIIEYTLFTAILLTILCLYFGIFKINFYSIYSLMLILAMDIYFIIKRYFKVSMVFFLICLGYFISYLGYNSAASKQTYLTIKNENLIVIDYYKDTAIVAKVDLDKKLIYPEFQFIKLESTDKSPQKLVLKHTGELRMSK</sequence>
<dbReference type="EMBL" id="MDKC01000001">
    <property type="protein sequence ID" value="ODG93757.1"/>
    <property type="molecule type" value="Genomic_DNA"/>
</dbReference>
<protein>
    <submittedName>
        <fullName evidence="2">Uncharacterized protein</fullName>
    </submittedName>
</protein>
<name>A0ABX2ZWI1_9BACI</name>
<feature type="transmembrane region" description="Helical" evidence="1">
    <location>
        <begin position="7"/>
        <end position="26"/>
    </location>
</feature>
<keyword evidence="1" id="KW-0812">Transmembrane</keyword>